<accession>A0AA39PHB3</accession>
<reference evidence="2" key="1">
    <citation type="submission" date="2023-06" db="EMBL/GenBank/DDBJ databases">
        <authorList>
            <consortium name="Lawrence Berkeley National Laboratory"/>
            <person name="Ahrendt S."/>
            <person name="Sahu N."/>
            <person name="Indic B."/>
            <person name="Wong-Bajracharya J."/>
            <person name="Merenyi Z."/>
            <person name="Ke H.-M."/>
            <person name="Monk M."/>
            <person name="Kocsube S."/>
            <person name="Drula E."/>
            <person name="Lipzen A."/>
            <person name="Balint B."/>
            <person name="Henrissat B."/>
            <person name="Andreopoulos B."/>
            <person name="Martin F.M."/>
            <person name="Harder C.B."/>
            <person name="Rigling D."/>
            <person name="Ford K.L."/>
            <person name="Foster G.D."/>
            <person name="Pangilinan J."/>
            <person name="Papanicolaou A."/>
            <person name="Barry K."/>
            <person name="LaButti K."/>
            <person name="Viragh M."/>
            <person name="Koriabine M."/>
            <person name="Yan M."/>
            <person name="Riley R."/>
            <person name="Champramary S."/>
            <person name="Plett K.L."/>
            <person name="Tsai I.J."/>
            <person name="Slot J."/>
            <person name="Sipos G."/>
            <person name="Plett J."/>
            <person name="Nagy L.G."/>
            <person name="Grigoriev I.V."/>
        </authorList>
    </citation>
    <scope>NUCLEOTIDE SEQUENCE</scope>
    <source>
        <strain evidence="2">HWK02</strain>
    </source>
</reference>
<organism evidence="2 3">
    <name type="scientific">Armillaria luteobubalina</name>
    <dbReference type="NCBI Taxonomy" id="153913"/>
    <lineage>
        <taxon>Eukaryota</taxon>
        <taxon>Fungi</taxon>
        <taxon>Dikarya</taxon>
        <taxon>Basidiomycota</taxon>
        <taxon>Agaricomycotina</taxon>
        <taxon>Agaricomycetes</taxon>
        <taxon>Agaricomycetidae</taxon>
        <taxon>Agaricales</taxon>
        <taxon>Marasmiineae</taxon>
        <taxon>Physalacriaceae</taxon>
        <taxon>Armillaria</taxon>
    </lineage>
</organism>
<sequence length="93" mass="10644">MTKSKRIVVLRGSRLLFSLWLVKIVSPQWILFALASCRDYPGLQLHTLTRHEYLNPRPLCILSTPRHKPLPRPSSPSSLLSQLCHQDSTSPRT</sequence>
<evidence type="ECO:0000313" key="2">
    <source>
        <dbReference type="EMBL" id="KAK0484231.1"/>
    </source>
</evidence>
<evidence type="ECO:0000256" key="1">
    <source>
        <dbReference type="SAM" id="MobiDB-lite"/>
    </source>
</evidence>
<comment type="caution">
    <text evidence="2">The sequence shown here is derived from an EMBL/GenBank/DDBJ whole genome shotgun (WGS) entry which is preliminary data.</text>
</comment>
<keyword evidence="3" id="KW-1185">Reference proteome</keyword>
<evidence type="ECO:0000313" key="3">
    <source>
        <dbReference type="Proteomes" id="UP001175228"/>
    </source>
</evidence>
<dbReference type="Proteomes" id="UP001175228">
    <property type="component" value="Unassembled WGS sequence"/>
</dbReference>
<feature type="region of interest" description="Disordered" evidence="1">
    <location>
        <begin position="65"/>
        <end position="93"/>
    </location>
</feature>
<gene>
    <name evidence="2" type="ORF">EDD18DRAFT_1198701</name>
</gene>
<feature type="compositionally biased region" description="Polar residues" evidence="1">
    <location>
        <begin position="84"/>
        <end position="93"/>
    </location>
</feature>
<proteinExistence type="predicted"/>
<name>A0AA39PHB3_9AGAR</name>
<protein>
    <submittedName>
        <fullName evidence="2">Uncharacterized protein</fullName>
    </submittedName>
</protein>
<dbReference type="AlphaFoldDB" id="A0AA39PHB3"/>
<dbReference type="EMBL" id="JAUEPU010000057">
    <property type="protein sequence ID" value="KAK0484231.1"/>
    <property type="molecule type" value="Genomic_DNA"/>
</dbReference>